<keyword evidence="3" id="KW-1185">Reference proteome</keyword>
<evidence type="ECO:0000313" key="2">
    <source>
        <dbReference type="EMBL" id="UNC02988.1"/>
    </source>
</evidence>
<reference evidence="2 4" key="3">
    <citation type="journal article" date="2022" name="BMC Genomics">
        <title>Comparative genome analysis of mycobacteria focusing on tRNA and non-coding RNA.</title>
        <authorList>
            <person name="Behra P.R.K."/>
            <person name="Pettersson B.M.F."/>
            <person name="Ramesh M."/>
            <person name="Das S."/>
            <person name="Dasgupta S."/>
            <person name="Kirsebom L.A."/>
        </authorList>
    </citation>
    <scope>NUCLEOTIDE SEQUENCE [LARGE SCALE GENOMIC DNA]</scope>
    <source>
        <strain evidence="2 4">DSM 44677</strain>
    </source>
</reference>
<sequence length="78" mass="8489">MSVVYHVCDTCGLAIVNDDYSAFELQQDVDTDYERVSAFVESVGYLFDAGKVSKAGYWECEACDQVCIGSACALETLA</sequence>
<dbReference type="EMBL" id="AP022579">
    <property type="protein sequence ID" value="BBX92722.1"/>
    <property type="molecule type" value="Genomic_DNA"/>
</dbReference>
<reference evidence="1" key="2">
    <citation type="submission" date="2020-02" db="EMBL/GenBank/DDBJ databases">
        <authorList>
            <person name="Matsumoto Y."/>
            <person name="Motooka D."/>
            <person name="Nakamura S."/>
        </authorList>
    </citation>
    <scope>NUCLEOTIDE SEQUENCE</scope>
    <source>
        <strain evidence="1">JCM 15653</strain>
    </source>
</reference>
<gene>
    <name evidence="2" type="ORF">H5U98_15700</name>
    <name evidence="1" type="ORF">MBOE_43710</name>
</gene>
<evidence type="ECO:0000313" key="3">
    <source>
        <dbReference type="Proteomes" id="UP000466683"/>
    </source>
</evidence>
<dbReference type="Proteomes" id="UP000466683">
    <property type="component" value="Chromosome"/>
</dbReference>
<reference evidence="1 3" key="1">
    <citation type="journal article" date="2019" name="Emerg. Microbes Infect.">
        <title>Comprehensive subspecies identification of 175 nontuberculous mycobacteria species based on 7547 genomic profiles.</title>
        <authorList>
            <person name="Matsumoto Y."/>
            <person name="Kinjo T."/>
            <person name="Motooka D."/>
            <person name="Nabeya D."/>
            <person name="Jung N."/>
            <person name="Uechi K."/>
            <person name="Horii T."/>
            <person name="Iida T."/>
            <person name="Fujita J."/>
            <person name="Nakamura S."/>
        </authorList>
    </citation>
    <scope>NUCLEOTIDE SEQUENCE [LARGE SCALE GENOMIC DNA]</scope>
    <source>
        <strain evidence="1 3">JCM 15653</strain>
    </source>
</reference>
<protein>
    <submittedName>
        <fullName evidence="2">Uncharacterized protein</fullName>
    </submittedName>
</protein>
<organism evidence="2 4">
    <name type="scientific">Mycolicibacterium boenickei</name>
    <dbReference type="NCBI Taxonomy" id="146017"/>
    <lineage>
        <taxon>Bacteria</taxon>
        <taxon>Bacillati</taxon>
        <taxon>Actinomycetota</taxon>
        <taxon>Actinomycetes</taxon>
        <taxon>Mycobacteriales</taxon>
        <taxon>Mycobacteriaceae</taxon>
        <taxon>Mycolicibacterium</taxon>
    </lineage>
</organism>
<name>A0AAX3A5M6_9MYCO</name>
<evidence type="ECO:0000313" key="4">
    <source>
        <dbReference type="Proteomes" id="UP001162885"/>
    </source>
</evidence>
<dbReference type="AlphaFoldDB" id="A0AAX3A5M6"/>
<accession>A0AAX3A5M6</accession>
<dbReference type="EMBL" id="CP060016">
    <property type="protein sequence ID" value="UNC02988.1"/>
    <property type="molecule type" value="Genomic_DNA"/>
</dbReference>
<dbReference type="Proteomes" id="UP001162885">
    <property type="component" value="Chromosome"/>
</dbReference>
<proteinExistence type="predicted"/>
<evidence type="ECO:0000313" key="1">
    <source>
        <dbReference type="EMBL" id="BBX92722.1"/>
    </source>
</evidence>